<comment type="caution">
    <text evidence="1">The sequence shown here is derived from an EMBL/GenBank/DDBJ whole genome shotgun (WGS) entry which is preliminary data.</text>
</comment>
<sequence>MYNALNTREQMKQDLGSKRKKLSAAVDEMHSAATEVTAKVKDEIAAKKKSILTNEIANRTPEDALNILEKEADSQAAFENADVQAELDRTVSALQALSDNSSKEMQAMRTEHEVLHVEHDALRIKYETLCTDNESLRTRNEGLLTE</sequence>
<reference evidence="1" key="1">
    <citation type="submission" date="2019-11" db="EMBL/GenBank/DDBJ databases">
        <title>Bipolaris sorokiniana Genome sequencing.</title>
        <authorList>
            <person name="Wang H."/>
        </authorList>
    </citation>
    <scope>NUCLEOTIDE SEQUENCE</scope>
</reference>
<dbReference type="AlphaFoldDB" id="A0A8H5ZQ13"/>
<evidence type="ECO:0000313" key="1">
    <source>
        <dbReference type="EMBL" id="KAF5853537.1"/>
    </source>
</evidence>
<accession>A0A8H5ZQ13</accession>
<proteinExistence type="predicted"/>
<evidence type="ECO:0000313" key="2">
    <source>
        <dbReference type="Proteomes" id="UP000624244"/>
    </source>
</evidence>
<name>A0A8H5ZQ13_COCSA</name>
<dbReference type="Proteomes" id="UP000624244">
    <property type="component" value="Unassembled WGS sequence"/>
</dbReference>
<dbReference type="EMBL" id="WNKQ01000002">
    <property type="protein sequence ID" value="KAF5853537.1"/>
    <property type="molecule type" value="Genomic_DNA"/>
</dbReference>
<gene>
    <name evidence="1" type="ORF">GGP41_002037</name>
</gene>
<protein>
    <submittedName>
        <fullName evidence="1">Uncharacterized protein</fullName>
    </submittedName>
</protein>
<organism evidence="1 2">
    <name type="scientific">Cochliobolus sativus</name>
    <name type="common">Common root rot and spot blotch fungus</name>
    <name type="synonym">Bipolaris sorokiniana</name>
    <dbReference type="NCBI Taxonomy" id="45130"/>
    <lineage>
        <taxon>Eukaryota</taxon>
        <taxon>Fungi</taxon>
        <taxon>Dikarya</taxon>
        <taxon>Ascomycota</taxon>
        <taxon>Pezizomycotina</taxon>
        <taxon>Dothideomycetes</taxon>
        <taxon>Pleosporomycetidae</taxon>
        <taxon>Pleosporales</taxon>
        <taxon>Pleosporineae</taxon>
        <taxon>Pleosporaceae</taxon>
        <taxon>Bipolaris</taxon>
    </lineage>
</organism>